<name>A0A5B7EGQ8_PORTR</name>
<evidence type="ECO:0000313" key="2">
    <source>
        <dbReference type="EMBL" id="MPC32598.1"/>
    </source>
</evidence>
<organism evidence="2 3">
    <name type="scientific">Portunus trituberculatus</name>
    <name type="common">Swimming crab</name>
    <name type="synonym">Neptunus trituberculatus</name>
    <dbReference type="NCBI Taxonomy" id="210409"/>
    <lineage>
        <taxon>Eukaryota</taxon>
        <taxon>Metazoa</taxon>
        <taxon>Ecdysozoa</taxon>
        <taxon>Arthropoda</taxon>
        <taxon>Crustacea</taxon>
        <taxon>Multicrustacea</taxon>
        <taxon>Malacostraca</taxon>
        <taxon>Eumalacostraca</taxon>
        <taxon>Eucarida</taxon>
        <taxon>Decapoda</taxon>
        <taxon>Pleocyemata</taxon>
        <taxon>Brachyura</taxon>
        <taxon>Eubrachyura</taxon>
        <taxon>Portunoidea</taxon>
        <taxon>Portunidae</taxon>
        <taxon>Portuninae</taxon>
        <taxon>Portunus</taxon>
    </lineage>
</organism>
<evidence type="ECO:0000313" key="3">
    <source>
        <dbReference type="Proteomes" id="UP000324222"/>
    </source>
</evidence>
<reference evidence="2 3" key="1">
    <citation type="submission" date="2019-05" db="EMBL/GenBank/DDBJ databases">
        <title>Another draft genome of Portunus trituberculatus and its Hox gene families provides insights of decapod evolution.</title>
        <authorList>
            <person name="Jeong J.-H."/>
            <person name="Song I."/>
            <person name="Kim S."/>
            <person name="Choi T."/>
            <person name="Kim D."/>
            <person name="Ryu S."/>
            <person name="Kim W."/>
        </authorList>
    </citation>
    <scope>NUCLEOTIDE SEQUENCE [LARGE SCALE GENOMIC DNA]</scope>
    <source>
        <tissue evidence="2">Muscle</tissue>
    </source>
</reference>
<proteinExistence type="predicted"/>
<keyword evidence="3" id="KW-1185">Reference proteome</keyword>
<feature type="compositionally biased region" description="Basic and acidic residues" evidence="1">
    <location>
        <begin position="12"/>
        <end position="26"/>
    </location>
</feature>
<protein>
    <submittedName>
        <fullName evidence="2">Uncharacterized protein</fullName>
    </submittedName>
</protein>
<evidence type="ECO:0000256" key="1">
    <source>
        <dbReference type="SAM" id="MobiDB-lite"/>
    </source>
</evidence>
<dbReference type="Proteomes" id="UP000324222">
    <property type="component" value="Unassembled WGS sequence"/>
</dbReference>
<accession>A0A5B7EGQ8</accession>
<dbReference type="AlphaFoldDB" id="A0A5B7EGQ8"/>
<sequence length="107" mass="11414">MTSGDNYWGGERGSKTEDCGEEKELADSLLANHKRQVWEGGREGEGGEGGILGTNSPVEEVAAERLKKCLNWRTSGRHLKAGGPPHLPAGTNNITVDGASRAPSWTQ</sequence>
<feature type="compositionally biased region" description="Basic and acidic residues" evidence="1">
    <location>
        <begin position="36"/>
        <end position="45"/>
    </location>
</feature>
<gene>
    <name evidence="2" type="ORF">E2C01_025916</name>
</gene>
<comment type="caution">
    <text evidence="2">The sequence shown here is derived from an EMBL/GenBank/DDBJ whole genome shotgun (WGS) entry which is preliminary data.</text>
</comment>
<feature type="region of interest" description="Disordered" evidence="1">
    <location>
        <begin position="77"/>
        <end position="107"/>
    </location>
</feature>
<dbReference type="EMBL" id="VSRR010002658">
    <property type="protein sequence ID" value="MPC32598.1"/>
    <property type="molecule type" value="Genomic_DNA"/>
</dbReference>
<feature type="region of interest" description="Disordered" evidence="1">
    <location>
        <begin position="1"/>
        <end position="56"/>
    </location>
</feature>